<comment type="subcellular location">
    <subcellularLocation>
        <location evidence="1">Cell membrane</location>
        <topology evidence="1">Multi-pass membrane protein</topology>
    </subcellularLocation>
</comment>
<evidence type="ECO:0000256" key="2">
    <source>
        <dbReference type="ARBA" id="ARBA00006679"/>
    </source>
</evidence>
<dbReference type="Pfam" id="PF07681">
    <property type="entry name" value="DoxX"/>
    <property type="match status" value="1"/>
</dbReference>
<sequence length="142" mass="14846">MIKTINRALYRTAVQTPVVNIVLSVLVRILVAGVYLGAGISKISNYAGTQQYMEHMGVPGALLPLVIVVEVAGGLALITGFMTRLAALGLAVFSVIAAVIFHGGGDQTQQTFFMMNLSMAGGLLALVLNGAGRVAFDRAQPD</sequence>
<evidence type="ECO:0000256" key="3">
    <source>
        <dbReference type="ARBA" id="ARBA00022475"/>
    </source>
</evidence>
<dbReference type="PANTHER" id="PTHR33452">
    <property type="entry name" value="OXIDOREDUCTASE CATD-RELATED"/>
    <property type="match status" value="1"/>
</dbReference>
<gene>
    <name evidence="8" type="ORF">BamIOP4010DRAFT_2490</name>
</gene>
<evidence type="ECO:0000256" key="4">
    <source>
        <dbReference type="ARBA" id="ARBA00022692"/>
    </source>
</evidence>
<evidence type="ECO:0000256" key="5">
    <source>
        <dbReference type="ARBA" id="ARBA00022989"/>
    </source>
</evidence>
<protein>
    <submittedName>
        <fullName evidence="8">DoxX family protein</fullName>
    </submittedName>
</protein>
<accession>B1FEN0</accession>
<reference evidence="8 9" key="1">
    <citation type="submission" date="2008-03" db="EMBL/GenBank/DDBJ databases">
        <title>Sequencing of the draft genome and assembly of Burkholderia ambifaria IOP40-10.</title>
        <authorList>
            <consortium name="US DOE Joint Genome Institute (JGI-PGF)"/>
            <person name="Copeland A."/>
            <person name="Lucas S."/>
            <person name="Lapidus A."/>
            <person name="Glavina del Rio T."/>
            <person name="Dalin E."/>
            <person name="Tice H."/>
            <person name="Bruce D."/>
            <person name="Goodwin L."/>
            <person name="Pitluck S."/>
            <person name="Larimer F."/>
            <person name="Land M.L."/>
            <person name="Hauser L."/>
            <person name="Tiedje J."/>
            <person name="Richardson P."/>
        </authorList>
    </citation>
    <scope>NUCLEOTIDE SEQUENCE [LARGE SCALE GENOMIC DNA]</scope>
    <source>
        <strain evidence="8 9">IOP40-10</strain>
    </source>
</reference>
<comment type="similarity">
    <text evidence="2">Belongs to the DoxX family.</text>
</comment>
<keyword evidence="6 7" id="KW-0472">Membrane</keyword>
<evidence type="ECO:0000313" key="9">
    <source>
        <dbReference type="Proteomes" id="UP000005463"/>
    </source>
</evidence>
<dbReference type="GO" id="GO:0005886">
    <property type="term" value="C:plasma membrane"/>
    <property type="evidence" value="ECO:0007669"/>
    <property type="project" value="UniProtKB-SubCell"/>
</dbReference>
<keyword evidence="3" id="KW-1003">Cell membrane</keyword>
<evidence type="ECO:0000313" key="8">
    <source>
        <dbReference type="EMBL" id="EDT03977.1"/>
    </source>
</evidence>
<organism evidence="8 9">
    <name type="scientific">Burkholderia ambifaria IOP40-10</name>
    <dbReference type="NCBI Taxonomy" id="396596"/>
    <lineage>
        <taxon>Bacteria</taxon>
        <taxon>Pseudomonadati</taxon>
        <taxon>Pseudomonadota</taxon>
        <taxon>Betaproteobacteria</taxon>
        <taxon>Burkholderiales</taxon>
        <taxon>Burkholderiaceae</taxon>
        <taxon>Burkholderia</taxon>
        <taxon>Burkholderia cepacia complex</taxon>
    </lineage>
</organism>
<evidence type="ECO:0000256" key="1">
    <source>
        <dbReference type="ARBA" id="ARBA00004651"/>
    </source>
</evidence>
<dbReference type="InterPro" id="IPR051907">
    <property type="entry name" value="DoxX-like_oxidoreductase"/>
</dbReference>
<dbReference type="RefSeq" id="WP_006751682.1">
    <property type="nucleotide sequence ID" value="NZ_ABLC01000051.1"/>
</dbReference>
<feature type="transmembrane region" description="Helical" evidence="7">
    <location>
        <begin position="85"/>
        <end position="105"/>
    </location>
</feature>
<dbReference type="EMBL" id="ABLC01000051">
    <property type="protein sequence ID" value="EDT03977.1"/>
    <property type="molecule type" value="Genomic_DNA"/>
</dbReference>
<comment type="caution">
    <text evidence="8">The sequence shown here is derived from an EMBL/GenBank/DDBJ whole genome shotgun (WGS) entry which is preliminary data.</text>
</comment>
<evidence type="ECO:0000256" key="6">
    <source>
        <dbReference type="ARBA" id="ARBA00023136"/>
    </source>
</evidence>
<feature type="transmembrane region" description="Helical" evidence="7">
    <location>
        <begin position="21"/>
        <end position="41"/>
    </location>
</feature>
<keyword evidence="4 7" id="KW-0812">Transmembrane</keyword>
<feature type="transmembrane region" description="Helical" evidence="7">
    <location>
        <begin position="111"/>
        <end position="131"/>
    </location>
</feature>
<proteinExistence type="inferred from homology"/>
<dbReference type="InterPro" id="IPR032808">
    <property type="entry name" value="DoxX"/>
</dbReference>
<feature type="transmembrane region" description="Helical" evidence="7">
    <location>
        <begin position="61"/>
        <end position="78"/>
    </location>
</feature>
<keyword evidence="5 7" id="KW-1133">Transmembrane helix</keyword>
<dbReference type="Proteomes" id="UP000005463">
    <property type="component" value="Unassembled WGS sequence"/>
</dbReference>
<evidence type="ECO:0000256" key="7">
    <source>
        <dbReference type="SAM" id="Phobius"/>
    </source>
</evidence>
<dbReference type="PATRIC" id="fig|396596.7.peg.5244"/>
<dbReference type="AlphaFoldDB" id="B1FEN0"/>
<name>B1FEN0_9BURK</name>
<dbReference type="PANTHER" id="PTHR33452:SF1">
    <property type="entry name" value="INNER MEMBRANE PROTEIN YPHA-RELATED"/>
    <property type="match status" value="1"/>
</dbReference>